<dbReference type="PANTHER" id="PTHR11439">
    <property type="entry name" value="GAG-POL-RELATED RETROTRANSPOSON"/>
    <property type="match status" value="1"/>
</dbReference>
<reference evidence="4" key="1">
    <citation type="journal article" date="2019" name="Sci. Rep.">
        <title>Draft genome of Tanacetum cinerariifolium, the natural source of mosquito coil.</title>
        <authorList>
            <person name="Yamashiro T."/>
            <person name="Shiraishi A."/>
            <person name="Satake H."/>
            <person name="Nakayama K."/>
        </authorList>
    </citation>
    <scope>NUCLEOTIDE SEQUENCE</scope>
</reference>
<dbReference type="Pfam" id="PF07727">
    <property type="entry name" value="RVT_2"/>
    <property type="match status" value="1"/>
</dbReference>
<evidence type="ECO:0000256" key="1">
    <source>
        <dbReference type="SAM" id="Coils"/>
    </source>
</evidence>
<protein>
    <recommendedName>
        <fullName evidence="3">Reverse transcriptase Ty1/copia-type domain-containing protein</fullName>
    </recommendedName>
</protein>
<dbReference type="PANTHER" id="PTHR11439:SF509">
    <property type="entry name" value="RNA-DIRECTED DNA POLYMERASE"/>
    <property type="match status" value="1"/>
</dbReference>
<feature type="compositionally biased region" description="Low complexity" evidence="2">
    <location>
        <begin position="143"/>
        <end position="152"/>
    </location>
</feature>
<keyword evidence="1" id="KW-0175">Coiled coil</keyword>
<proteinExistence type="predicted"/>
<gene>
    <name evidence="4" type="ORF">Tci_018640</name>
</gene>
<evidence type="ECO:0000259" key="3">
    <source>
        <dbReference type="Pfam" id="PF07727"/>
    </source>
</evidence>
<dbReference type="CDD" id="cd09272">
    <property type="entry name" value="RNase_HI_RT_Ty1"/>
    <property type="match status" value="1"/>
</dbReference>
<sequence length="1572" mass="179779">MKLGQFRKPLLKAQKEHLSSVENDLESTLTCLLKKKDNVKMLLEGSELTKEDWESQLYDDFEHFRQHKGESIHDYYVRFAKLINDMRNIKITMSKMQLNSKFVNNMQHETHAKENKMMLERFSQNTVDPLALMFNVSNPQRYSPSSSTSSSTQVPQPLADNPHLESSLSPAENLIENLTNTLALLTQSYKTFLPQTNNQLRTVGNVNPGQARPVKCYNYNGAGHIVRNCTQPKRPQNSEYYKDKMLLMQVQENEVALDAEKLLFLEGGQDNNFDDDVDEQPEAPTAQTMFMANLSSADPVTDEARPSYDSDILSEVQDHDHYQDVVCAHHEEHTMHDSVQLNHVVDSHADYTSDSNMILYDQHVKDNEVPVVHSNVSSVPNDALMMIYNDMCEPHAQSVCNPSRNTVVKNPLAADLAIYKEQVELYERRAKFELTEREQKINEQLRLVISDCNFKEETLKKELHSIKLQLASTINHNKSMPALYNGHEIIKDNHAPAIVHNTKDTLKIAKITRKKMNDKMKDPECVTRKVKIAPHDYSKENFLATFTPQKQLTPEQIFWSHDLIKLKSEALKEQTTDSRPIKALTVYPPNTPAMLVPRALTNEIKEMKDVFEELEAEVAQTVVDRKHDAIERKNLLIERKNLLIANDILIAECLSKEVFSVATNYELNVARFTEINVAHTTVEARCLALEAELANLHKDTSNFDSVFVIGKMQAYLQGKDNVIRQLKKQISQLQVTRSDTDRTLKVRTANSQITKLTEQVTNLQAQNDLFRAENYKIKQHYKELYDFIKITRAKHIEQVTTLTTENVNLKAQILDKVSSVSKDQVKPKVLARGKHAIDVEPIVPRLRNNRDTHLDYLRNLKESVETIRDIVEEAKVVRLLDRSIVSACRYTKHSQELLEYAIGTCPQGSQKRDKQLSHIPLIRKKQVTFAKQSDKSDSNTHKHVVKVTTQKTNVSVPPSTGVNSFPKASGSQPKSNTKTNRISSAKGANKLPVEDHPRINKSHLRTSNRVDSSSRLKHTVINSNSDLVCQTCRTDPPLVFGFRLLKTYDGGLLTAHEFHEKIIGTVRFRNDYFGAIMGYGDYVIGDSVIFKAEVVATACYTQNRSLIHTRHHKTPYELVHNKKPNLTLSLWKGYRIYNKRTRRIMETIHIQFDKLTEHMAPVHLGTGPAPNFLMPGQRSSGLPMFDEYLEPPRVERSVPPAQAVQAPVNSAAEPNYMEDHPVAPVDNNPFLYVFALEPHSEASSSGDISSTESTYVKLDEYGNVLKNKARLVAKRYRQEVGVKTTFLNGELKEEVYVSQPEGFVDPDHLTHVYHLKKALYGLKQAPRAWYDTLSRFLLDNKFSKGAVDPTLFTRKTGKQILLVQIYVDDIIFASTDPQACDIFSNEMNLKFQMSMMGQMSFFLDPVGCQDTQRSTSESAQFLGDKLILWMRSQIIDYGFDFNKIPLYCDNRSAIALCCNNVQHSRSKHIDIHHHFIREQVKRGVVELYFVTMNYQLADIFTKALPRQRFEFILLRLGMKSMSPTTLKRLQEEERGLQPDFQIVESTSPKRWLFLTTEEKSSVPPYNFSSMIL</sequence>
<feature type="compositionally biased region" description="Polar residues" evidence="2">
    <location>
        <begin position="969"/>
        <end position="983"/>
    </location>
</feature>
<dbReference type="EMBL" id="BKCJ010002156">
    <property type="protein sequence ID" value="GEU46662.1"/>
    <property type="molecule type" value="Genomic_DNA"/>
</dbReference>
<name>A0A6L2KD79_TANCI</name>
<feature type="region of interest" description="Disordered" evidence="2">
    <location>
        <begin position="138"/>
        <end position="166"/>
    </location>
</feature>
<feature type="compositionally biased region" description="Polar residues" evidence="2">
    <location>
        <begin position="948"/>
        <end position="963"/>
    </location>
</feature>
<feature type="domain" description="Reverse transcriptase Ty1/copia-type" evidence="3">
    <location>
        <begin position="1279"/>
        <end position="1422"/>
    </location>
</feature>
<feature type="region of interest" description="Disordered" evidence="2">
    <location>
        <begin position="948"/>
        <end position="1011"/>
    </location>
</feature>
<evidence type="ECO:0000313" key="4">
    <source>
        <dbReference type="EMBL" id="GEU46662.1"/>
    </source>
</evidence>
<comment type="caution">
    <text evidence="4">The sequence shown here is derived from an EMBL/GenBank/DDBJ whole genome shotgun (WGS) entry which is preliminary data.</text>
</comment>
<accession>A0A6L2KD79</accession>
<organism evidence="4">
    <name type="scientific">Tanacetum cinerariifolium</name>
    <name type="common">Dalmatian daisy</name>
    <name type="synonym">Chrysanthemum cinerariifolium</name>
    <dbReference type="NCBI Taxonomy" id="118510"/>
    <lineage>
        <taxon>Eukaryota</taxon>
        <taxon>Viridiplantae</taxon>
        <taxon>Streptophyta</taxon>
        <taxon>Embryophyta</taxon>
        <taxon>Tracheophyta</taxon>
        <taxon>Spermatophyta</taxon>
        <taxon>Magnoliopsida</taxon>
        <taxon>eudicotyledons</taxon>
        <taxon>Gunneridae</taxon>
        <taxon>Pentapetalae</taxon>
        <taxon>asterids</taxon>
        <taxon>campanulids</taxon>
        <taxon>Asterales</taxon>
        <taxon>Asteraceae</taxon>
        <taxon>Asteroideae</taxon>
        <taxon>Anthemideae</taxon>
        <taxon>Anthemidinae</taxon>
        <taxon>Tanacetum</taxon>
    </lineage>
</organism>
<dbReference type="InterPro" id="IPR013103">
    <property type="entry name" value="RVT_2"/>
</dbReference>
<feature type="coiled-coil region" evidence="1">
    <location>
        <begin position="716"/>
        <end position="773"/>
    </location>
</feature>
<evidence type="ECO:0000256" key="2">
    <source>
        <dbReference type="SAM" id="MobiDB-lite"/>
    </source>
</evidence>